<feature type="signal peptide" evidence="1">
    <location>
        <begin position="1"/>
        <end position="36"/>
    </location>
</feature>
<evidence type="ECO:0000256" key="1">
    <source>
        <dbReference type="SAM" id="SignalP"/>
    </source>
</evidence>
<comment type="caution">
    <text evidence="2">The sequence shown here is derived from an EMBL/GenBank/DDBJ whole genome shotgun (WGS) entry which is preliminary data.</text>
</comment>
<protein>
    <submittedName>
        <fullName evidence="2">Uncharacterized protein</fullName>
    </submittedName>
</protein>
<name>A0A9Q1BKY9_HOLLE</name>
<gene>
    <name evidence="2" type="ORF">HOLleu_30694</name>
</gene>
<accession>A0A9Q1BKY9</accession>
<reference evidence="2" key="1">
    <citation type="submission" date="2021-10" db="EMBL/GenBank/DDBJ databases">
        <title>Tropical sea cucumber genome reveals ecological adaptation and Cuvierian tubules defense mechanism.</title>
        <authorList>
            <person name="Chen T."/>
        </authorList>
    </citation>
    <scope>NUCLEOTIDE SEQUENCE</scope>
    <source>
        <strain evidence="2">Nanhai2018</strain>
        <tissue evidence="2">Muscle</tissue>
    </source>
</reference>
<organism evidence="2 3">
    <name type="scientific">Holothuria leucospilota</name>
    <name type="common">Black long sea cucumber</name>
    <name type="synonym">Mertensiothuria leucospilota</name>
    <dbReference type="NCBI Taxonomy" id="206669"/>
    <lineage>
        <taxon>Eukaryota</taxon>
        <taxon>Metazoa</taxon>
        <taxon>Echinodermata</taxon>
        <taxon>Eleutherozoa</taxon>
        <taxon>Echinozoa</taxon>
        <taxon>Holothuroidea</taxon>
        <taxon>Aspidochirotacea</taxon>
        <taxon>Aspidochirotida</taxon>
        <taxon>Holothuriidae</taxon>
        <taxon>Holothuria</taxon>
    </lineage>
</organism>
<proteinExistence type="predicted"/>
<evidence type="ECO:0000313" key="3">
    <source>
        <dbReference type="Proteomes" id="UP001152320"/>
    </source>
</evidence>
<dbReference type="AlphaFoldDB" id="A0A9Q1BKY9"/>
<dbReference type="EMBL" id="JAIZAY010000015">
    <property type="protein sequence ID" value="KAJ8028461.1"/>
    <property type="molecule type" value="Genomic_DNA"/>
</dbReference>
<feature type="chain" id="PRO_5040457268" evidence="1">
    <location>
        <begin position="37"/>
        <end position="82"/>
    </location>
</feature>
<sequence>MAGCSRSDPTGLAQMWLTLALSILQVIPTHLDKAEAQTPDIVQNELMQLMEEVALKQCSAAEFLLKLVVVVGWLTPHGHLAV</sequence>
<dbReference type="Proteomes" id="UP001152320">
    <property type="component" value="Chromosome 15"/>
</dbReference>
<evidence type="ECO:0000313" key="2">
    <source>
        <dbReference type="EMBL" id="KAJ8028461.1"/>
    </source>
</evidence>
<keyword evidence="3" id="KW-1185">Reference proteome</keyword>
<keyword evidence="1" id="KW-0732">Signal</keyword>